<dbReference type="EMBL" id="CAJPDS010000066">
    <property type="protein sequence ID" value="CAF9933103.1"/>
    <property type="molecule type" value="Genomic_DNA"/>
</dbReference>
<dbReference type="PANTHER" id="PTHR43591">
    <property type="entry name" value="METHYLTRANSFERASE"/>
    <property type="match status" value="1"/>
</dbReference>
<dbReference type="GO" id="GO:0008168">
    <property type="term" value="F:methyltransferase activity"/>
    <property type="evidence" value="ECO:0007669"/>
    <property type="project" value="TreeGrafter"/>
</dbReference>
<reference evidence="2" key="1">
    <citation type="submission" date="2021-03" db="EMBL/GenBank/DDBJ databases">
        <authorList>
            <person name="Tagirdzhanova G."/>
        </authorList>
    </citation>
    <scope>NUCLEOTIDE SEQUENCE</scope>
</reference>
<comment type="caution">
    <text evidence="2">The sequence shown here is derived from an EMBL/GenBank/DDBJ whole genome shotgun (WGS) entry which is preliminary data.</text>
</comment>
<dbReference type="CDD" id="cd02440">
    <property type="entry name" value="AdoMet_MTases"/>
    <property type="match status" value="1"/>
</dbReference>
<evidence type="ECO:0000313" key="2">
    <source>
        <dbReference type="EMBL" id="CAF9933103.1"/>
    </source>
</evidence>
<dbReference type="PANTHER" id="PTHR43591:SF10">
    <property type="entry name" value="ABC TRANSMEMBRANE TYPE-1 DOMAIN-CONTAINING PROTEIN-RELATED"/>
    <property type="match status" value="1"/>
</dbReference>
<feature type="compositionally biased region" description="Polar residues" evidence="1">
    <location>
        <begin position="1"/>
        <end position="13"/>
    </location>
</feature>
<evidence type="ECO:0000313" key="3">
    <source>
        <dbReference type="Proteomes" id="UP000664521"/>
    </source>
</evidence>
<dbReference type="OrthoDB" id="2013972at2759"/>
<keyword evidence="3" id="KW-1185">Reference proteome</keyword>
<organism evidence="2 3">
    <name type="scientific">Heterodermia speciosa</name>
    <dbReference type="NCBI Taxonomy" id="116794"/>
    <lineage>
        <taxon>Eukaryota</taxon>
        <taxon>Fungi</taxon>
        <taxon>Dikarya</taxon>
        <taxon>Ascomycota</taxon>
        <taxon>Pezizomycotina</taxon>
        <taxon>Lecanoromycetes</taxon>
        <taxon>OSLEUM clade</taxon>
        <taxon>Lecanoromycetidae</taxon>
        <taxon>Caliciales</taxon>
        <taxon>Physciaceae</taxon>
        <taxon>Heterodermia</taxon>
    </lineage>
</organism>
<feature type="region of interest" description="Disordered" evidence="1">
    <location>
        <begin position="1"/>
        <end position="24"/>
    </location>
</feature>
<dbReference type="Proteomes" id="UP000664521">
    <property type="component" value="Unassembled WGS sequence"/>
</dbReference>
<protein>
    <recommendedName>
        <fullName evidence="4">Methyltransferase domain-containing protein</fullName>
    </recommendedName>
</protein>
<name>A0A8H3G4Q9_9LECA</name>
<proteinExistence type="predicted"/>
<evidence type="ECO:0008006" key="4">
    <source>
        <dbReference type="Google" id="ProtNLM"/>
    </source>
</evidence>
<gene>
    <name evidence="2" type="ORF">HETSPECPRED_008534</name>
</gene>
<dbReference type="Gene3D" id="3.40.50.150">
    <property type="entry name" value="Vaccinia Virus protein VP39"/>
    <property type="match status" value="1"/>
</dbReference>
<dbReference type="InterPro" id="IPR029063">
    <property type="entry name" value="SAM-dependent_MTases_sf"/>
</dbReference>
<dbReference type="SUPFAM" id="SSF53335">
    <property type="entry name" value="S-adenosyl-L-methionine-dependent methyltransferases"/>
    <property type="match status" value="1"/>
</dbReference>
<dbReference type="AlphaFoldDB" id="A0A8H3G4Q9"/>
<sequence>MSPSPTQPSSDNDSAYAESQDVSSYTTSLASSITAYKYEHGRRYHAYQEGRYILPNDEQEQERLDIQYHALRLAFEDKPFLAPIDSPAAVLDVGTGTGIWAMDVADSYPNAEIIGTDLSPIQPIWVPPNVKFEVDDLELEWTFPTDHFDLIHTRILSGSIQHWKLFFQQSFRHCKPGGFLECQELDVYAATEDDSLSDDSAIRKWCANQEEAAQKMGRSLRVSGEDFKKQMEDAGFQNVEVRKYKLPIGPWPLDPKLKEVGLFQLAAMLEGIDGLTLALWTRFLGWDDKEITVFLQQVKSEFKRSSIHSYWPL</sequence>
<dbReference type="Pfam" id="PF13489">
    <property type="entry name" value="Methyltransf_23"/>
    <property type="match status" value="1"/>
</dbReference>
<accession>A0A8H3G4Q9</accession>
<evidence type="ECO:0000256" key="1">
    <source>
        <dbReference type="SAM" id="MobiDB-lite"/>
    </source>
</evidence>